<feature type="region of interest" description="Disordered" evidence="3">
    <location>
        <begin position="1"/>
        <end position="22"/>
    </location>
</feature>
<evidence type="ECO:0000313" key="5">
    <source>
        <dbReference type="Proteomes" id="UP000645966"/>
    </source>
</evidence>
<accession>A0A934I5S8</accession>
<organism evidence="4 5">
    <name type="scientific">Corynebacterium meridianum</name>
    <dbReference type="NCBI Taxonomy" id="2765363"/>
    <lineage>
        <taxon>Bacteria</taxon>
        <taxon>Bacillati</taxon>
        <taxon>Actinomycetota</taxon>
        <taxon>Actinomycetes</taxon>
        <taxon>Mycobacteriales</taxon>
        <taxon>Corynebacteriaceae</taxon>
        <taxon>Corynebacterium</taxon>
    </lineage>
</organism>
<evidence type="ECO:0000313" key="4">
    <source>
        <dbReference type="EMBL" id="MBI8988877.1"/>
    </source>
</evidence>
<dbReference type="InterPro" id="IPR004347">
    <property type="entry name" value="Pup_ligase/deamidase"/>
</dbReference>
<dbReference type="RefSeq" id="WP_198737918.1">
    <property type="nucleotide sequence ID" value="NZ_JAEIOS010000011.1"/>
</dbReference>
<name>A0A934I5S8_9CORY</name>
<feature type="active site" description="Proton acceptor" evidence="2">
    <location>
        <position position="93"/>
    </location>
</feature>
<dbReference type="PIRSF" id="PIRSF018077">
    <property type="entry name" value="UCP018077"/>
    <property type="match status" value="1"/>
</dbReference>
<sequence>MSRFIGSETEYGISTPDDPTASPIVTSTHTVLAYAVATGASLRRTRWNFGEESPLRDARGFDLRRFRTAPVIDPNTVGVANVITSSGARFYVDHAHPEYSAPETSDAMQAMIYDAAGDLVMNRAVDAVRQYTARGESVIEGQPPCPALKMYKNNVDGKGASYGSHENYRWNRSTDFDVLTRAIIPFFVTRQVLIGAGRVGLGERGELPGFQISQRADYIEQPVSLETTLNRGIVNTRDEPHADADRWGRLHVIIGDANMSQTANLLKFGLTSLVLDAIEAGEEFADLELADPVAAVKQVSRDLDCRKPLRLMDGRELRATAILREYLSRCRDVSDTDRLVLRTAGELLDGLDVDPLRTADRLDWTAKWSLIRRFTDRGLDIGHPKIALVDLQYADIDPDRGLHHALVRRGSMRSLVDPAVIETAALTPPDDTRAFFRGEIMRRWPDQVLAASWDTVVVAGDRVTGHHRLRMPELDCLTRKNCGDLFDRATDAANLLRLVDERRLAPVDRIGGPGR</sequence>
<comment type="similarity">
    <text evidence="1">Belongs to the Pup ligase/Pup deamidase family. Pup deamidase subfamily.</text>
</comment>
<dbReference type="GO" id="GO:0019941">
    <property type="term" value="P:modification-dependent protein catabolic process"/>
    <property type="evidence" value="ECO:0007669"/>
    <property type="project" value="InterPro"/>
</dbReference>
<dbReference type="GO" id="GO:0005524">
    <property type="term" value="F:ATP binding"/>
    <property type="evidence" value="ECO:0007669"/>
    <property type="project" value="TreeGrafter"/>
</dbReference>
<evidence type="ECO:0000256" key="2">
    <source>
        <dbReference type="PIRSR" id="PIRSR018077-1"/>
    </source>
</evidence>
<dbReference type="GO" id="GO:0008233">
    <property type="term" value="F:peptidase activity"/>
    <property type="evidence" value="ECO:0007669"/>
    <property type="project" value="InterPro"/>
</dbReference>
<evidence type="ECO:0000256" key="1">
    <source>
        <dbReference type="ARBA" id="ARBA00009114"/>
    </source>
</evidence>
<dbReference type="InterPro" id="IPR022366">
    <property type="entry name" value="Pup_deamidase"/>
</dbReference>
<protein>
    <submittedName>
        <fullName evidence="4">Proteasome accessory factor PafA2</fullName>
    </submittedName>
</protein>
<dbReference type="Pfam" id="PF03136">
    <property type="entry name" value="Pup_ligase"/>
    <property type="match status" value="1"/>
</dbReference>
<dbReference type="NCBIfam" id="TIGR03688">
    <property type="entry name" value="depupylase_Dop"/>
    <property type="match status" value="1"/>
</dbReference>
<keyword evidence="5" id="KW-1185">Reference proteome</keyword>
<dbReference type="Proteomes" id="UP000645966">
    <property type="component" value="Unassembled WGS sequence"/>
</dbReference>
<dbReference type="GO" id="GO:0070490">
    <property type="term" value="P:protein pupylation"/>
    <property type="evidence" value="ECO:0007669"/>
    <property type="project" value="TreeGrafter"/>
</dbReference>
<evidence type="ECO:0000256" key="3">
    <source>
        <dbReference type="SAM" id="MobiDB-lite"/>
    </source>
</evidence>
<dbReference type="GO" id="GO:0010498">
    <property type="term" value="P:proteasomal protein catabolic process"/>
    <property type="evidence" value="ECO:0007669"/>
    <property type="project" value="InterPro"/>
</dbReference>
<dbReference type="PANTHER" id="PTHR42307">
    <property type="entry name" value="PUP DEAMIDASE/DEPUPYLASE"/>
    <property type="match status" value="1"/>
</dbReference>
<dbReference type="AlphaFoldDB" id="A0A934I5S8"/>
<keyword evidence="4" id="KW-0647">Proteasome</keyword>
<gene>
    <name evidence="4" type="ORF">JDV75_03765</name>
</gene>
<proteinExistence type="inferred from homology"/>
<dbReference type="EMBL" id="JAEIOS010000011">
    <property type="protein sequence ID" value="MBI8988877.1"/>
    <property type="molecule type" value="Genomic_DNA"/>
</dbReference>
<dbReference type="PANTHER" id="PTHR42307:SF2">
    <property type="entry name" value="PUP DEAMIDASE_DEPUPYLASE"/>
    <property type="match status" value="1"/>
</dbReference>
<dbReference type="GO" id="GO:0016811">
    <property type="term" value="F:hydrolase activity, acting on carbon-nitrogen (but not peptide) bonds, in linear amides"/>
    <property type="evidence" value="ECO:0007669"/>
    <property type="project" value="InterPro"/>
</dbReference>
<reference evidence="4" key="1">
    <citation type="submission" date="2020-12" db="EMBL/GenBank/DDBJ databases">
        <title>Genome public.</title>
        <authorList>
            <person name="Sun Q."/>
        </authorList>
    </citation>
    <scope>NUCLEOTIDE SEQUENCE</scope>
    <source>
        <strain evidence="4">CCM 8863</strain>
    </source>
</reference>
<comment type="caution">
    <text evidence="4">The sequence shown here is derived from an EMBL/GenBank/DDBJ whole genome shotgun (WGS) entry which is preliminary data.</text>
</comment>
<dbReference type="GO" id="GO:0000502">
    <property type="term" value="C:proteasome complex"/>
    <property type="evidence" value="ECO:0007669"/>
    <property type="project" value="UniProtKB-KW"/>
</dbReference>